<dbReference type="Pfam" id="PF13116">
    <property type="entry name" value="YhdP"/>
    <property type="match status" value="1"/>
</dbReference>
<proteinExistence type="predicted"/>
<name>A0ABT1LFK7_9HYPH</name>
<evidence type="ECO:0000259" key="2">
    <source>
        <dbReference type="Pfam" id="PF13116"/>
    </source>
</evidence>
<feature type="region of interest" description="Disordered" evidence="1">
    <location>
        <begin position="1074"/>
        <end position="1094"/>
    </location>
</feature>
<feature type="region of interest" description="Disordered" evidence="1">
    <location>
        <begin position="109"/>
        <end position="129"/>
    </location>
</feature>
<dbReference type="InterPro" id="IPR025263">
    <property type="entry name" value="YhdP_central"/>
</dbReference>
<feature type="domain" description="YhdP central" evidence="2">
    <location>
        <begin position="330"/>
        <end position="741"/>
    </location>
</feature>
<evidence type="ECO:0000313" key="4">
    <source>
        <dbReference type="Proteomes" id="UP001205890"/>
    </source>
</evidence>
<accession>A0ABT1LFK7</accession>
<dbReference type="Proteomes" id="UP001205890">
    <property type="component" value="Unassembled WGS sequence"/>
</dbReference>
<gene>
    <name evidence="3" type="ORF">NK718_17285</name>
</gene>
<dbReference type="EMBL" id="JANCLU010000019">
    <property type="protein sequence ID" value="MCP8940282.1"/>
    <property type="molecule type" value="Genomic_DNA"/>
</dbReference>
<organism evidence="3 4">
    <name type="scientific">Alsobacter ponti</name>
    <dbReference type="NCBI Taxonomy" id="2962936"/>
    <lineage>
        <taxon>Bacteria</taxon>
        <taxon>Pseudomonadati</taxon>
        <taxon>Pseudomonadota</taxon>
        <taxon>Alphaproteobacteria</taxon>
        <taxon>Hyphomicrobiales</taxon>
        <taxon>Alsobacteraceae</taxon>
        <taxon>Alsobacter</taxon>
    </lineage>
</organism>
<dbReference type="RefSeq" id="WP_254744812.1">
    <property type="nucleotide sequence ID" value="NZ_JANCLU010000019.1"/>
</dbReference>
<evidence type="ECO:0000256" key="1">
    <source>
        <dbReference type="SAM" id="MobiDB-lite"/>
    </source>
</evidence>
<reference evidence="3 4" key="1">
    <citation type="submission" date="2022-07" db="EMBL/GenBank/DDBJ databases">
        <authorList>
            <person name="Li W.-J."/>
            <person name="Deng Q.-Q."/>
        </authorList>
    </citation>
    <scope>NUCLEOTIDE SEQUENCE [LARGE SCALE GENOMIC DNA]</scope>
    <source>
        <strain evidence="3 4">SYSU M60028</strain>
    </source>
</reference>
<feature type="compositionally biased region" description="Low complexity" evidence="1">
    <location>
        <begin position="1074"/>
        <end position="1088"/>
    </location>
</feature>
<protein>
    <submittedName>
        <fullName evidence="3">DUF3971 domain-containing protein</fullName>
    </submittedName>
</protein>
<evidence type="ECO:0000313" key="3">
    <source>
        <dbReference type="EMBL" id="MCP8940282.1"/>
    </source>
</evidence>
<comment type="caution">
    <text evidence="3">The sequence shown here is derived from an EMBL/GenBank/DDBJ whole genome shotgun (WGS) entry which is preliminary data.</text>
</comment>
<keyword evidence="4" id="KW-1185">Reference proteome</keyword>
<sequence length="1094" mass="112945">MAWRLSLGPLAFDSMAERVAQALEAQFGDGYDVDVRHAEIDWTSGGPVLGVTGVTVRDMAGNLVVAAPQAEIGFSSLALATGNLVPRNISFVGLAVTLTVAPDGAVSISASGDEPAPPHGGPATQPTDTSFGPGAVLAAIASHSGPMAVLEQAGIRDGRLRINDRRRNRNVTYDRMSLAFEKVAGSQVAARLAAQGSSGAWGLSATIDDAAAEGRSVTVETRNLPLSDLLGIAQPGALPVYTDMPVSGSLRLRLDGAGAVSDLEARVDGGAAVVLIDDPDARPVFVDRLSADLGWNAADQALAVRSLAMKAGETRVSLTGSVSPPRAAGETWRLALSGSNATLAGETPQDPTVRIDTISLTGRMPIGLGGLLIDRFEVAGPDLGIAGSFAVGRADDFEGLRLDMTARPMPARAALAFWPAFIAADARKYLQDAVLGGRIERFELVNSFTPQTLADAIAHRPIPESAVRIDVAVSGGSLRPAPGLPVLTGISATSLTTGHAVRVDIPRANGPAFGARPLVFSNGVYAIDDLAAKPPLARVEFDVSGGFDATVDALRAEPLKPFVGLRLDPAAVKGTVDSHVRIGLPLKPGLTPQDVAVQIAGSATGVSADLPGRDRVENGAFTFTQDAAGLAIKGEGRLSGAPATFDLRQPRGTAAADLTVAMTMDEAARARRGIKLGAQLAGPVDIKVAVHDAFGAKPATRVEADLAKATVNDLIPGWDKPAGKPGKASFRLEGDADTLSLEDLVLDAAGGVSARGSVRLGADGSLLGAHLTGLRLTPGEDIRVDLDRQGGVLKAVLRAGMADARPVLRSLMSPRPSSLPALGDLDLDLKAQTIVGENGEKLSGAEMRLVLKSGEFRDFRLSGRFDNAPVSGQMARTEGNLPGIVVESGDAGSFLRFADIYKRMLGGTLLLQLTGSTQQLAGTLSANNFHLSNEPALARVAGQGNGDQRPVNVAFSKLRAGFVAEKGRLDLRESTMFGPSVGGTLEGMLDFTKDRVDLSGTFVPAYGLNNIVSQVPLVGPILGGGKNEGLFGVNFRITGRVTQPVLSINPLSAVAPGFLRKFFGVIGPGEVSATGAATNPAAPTGSANLPSAIR</sequence>